<reference evidence="1 2" key="1">
    <citation type="journal article" date="2014" name="Genome Announc.">
        <title>Complete Genome Sequence of the Extremely Halophilic Archaeon Haloarcula hispanica Strain N601.</title>
        <authorList>
            <person name="Ding J.Y."/>
            <person name="Chiang P.W."/>
            <person name="Hong M.J."/>
            <person name="Dyall-Smith M."/>
            <person name="Tang S.L."/>
        </authorList>
    </citation>
    <scope>NUCLEOTIDE SEQUENCE [LARGE SCALE GENOMIC DNA]</scope>
    <source>
        <strain evidence="1 2">N601</strain>
    </source>
</reference>
<dbReference type="Proteomes" id="UP000018572">
    <property type="component" value="Plasmid pHH406"/>
</dbReference>
<sequence length="68" mass="8007">MEVNIQPMQQIWLPPEPWRYFDYTEWNLSCLTLPLHWLMRDRSAHTEETKFADGDVAPLASASRLSSE</sequence>
<protein>
    <submittedName>
        <fullName evidence="1">Uncharacterized protein</fullName>
    </submittedName>
</protein>
<proteinExistence type="predicted"/>
<evidence type="ECO:0000313" key="1">
    <source>
        <dbReference type="EMBL" id="AHB68339.1"/>
    </source>
</evidence>
<accession>V5TUU1</accession>
<dbReference type="AlphaFoldDB" id="V5TUU1"/>
<keyword evidence="2" id="KW-1185">Reference proteome</keyword>
<dbReference type="HOGENOM" id="CLU_2783907_0_0_2"/>
<gene>
    <name evidence="1" type="ORF">HISP_18270</name>
</gene>
<geneLocation type="plasmid" evidence="1 2">
    <name>pHH406</name>
</geneLocation>
<keyword evidence="1" id="KW-0614">Plasmid</keyword>
<dbReference type="KEGG" id="hhn:HISP_18270"/>
<evidence type="ECO:0000313" key="2">
    <source>
        <dbReference type="Proteomes" id="UP000018572"/>
    </source>
</evidence>
<name>V5TUU1_HALHI</name>
<organism evidence="1 2">
    <name type="scientific">Haloarcula hispanica N601</name>
    <dbReference type="NCBI Taxonomy" id="1417673"/>
    <lineage>
        <taxon>Archaea</taxon>
        <taxon>Methanobacteriati</taxon>
        <taxon>Methanobacteriota</taxon>
        <taxon>Stenosarchaea group</taxon>
        <taxon>Halobacteria</taxon>
        <taxon>Halobacteriales</taxon>
        <taxon>Haloarculaceae</taxon>
        <taxon>Haloarcula</taxon>
    </lineage>
</organism>
<dbReference type="EMBL" id="CP006887">
    <property type="protein sequence ID" value="AHB68339.1"/>
    <property type="molecule type" value="Genomic_DNA"/>
</dbReference>